<dbReference type="EMBL" id="CAJNON010002629">
    <property type="protein sequence ID" value="CAF1514369.1"/>
    <property type="molecule type" value="Genomic_DNA"/>
</dbReference>
<dbReference type="AlphaFoldDB" id="A0A815SPY0"/>
<keyword evidence="1" id="KW-1133">Transmembrane helix</keyword>
<dbReference type="EMBL" id="CAJOAY010007974">
    <property type="protein sequence ID" value="CAF4177187.1"/>
    <property type="molecule type" value="Genomic_DNA"/>
</dbReference>
<reference evidence="3" key="1">
    <citation type="submission" date="2021-02" db="EMBL/GenBank/DDBJ databases">
        <authorList>
            <person name="Nowell W R."/>
        </authorList>
    </citation>
    <scope>NUCLEOTIDE SEQUENCE</scope>
</reference>
<evidence type="ECO:0000313" key="7">
    <source>
        <dbReference type="EMBL" id="CAF4177187.1"/>
    </source>
</evidence>
<evidence type="ECO:0000313" key="3">
    <source>
        <dbReference type="EMBL" id="CAF1492918.1"/>
    </source>
</evidence>
<dbReference type="Proteomes" id="UP000663881">
    <property type="component" value="Unassembled WGS sequence"/>
</dbReference>
<evidence type="ECO:0000313" key="6">
    <source>
        <dbReference type="EMBL" id="CAF3984254.1"/>
    </source>
</evidence>
<dbReference type="EMBL" id="CAJNOE010002802">
    <property type="protein sequence ID" value="CAF1492918.1"/>
    <property type="molecule type" value="Genomic_DNA"/>
</dbReference>
<sequence length="358" mass="42152">MKVSRRNYWMKLGMICCIISIMIFVMIIVAIVHRYSQLLQVSPLTSKAFWEDNRTLSRSELLPSPIITIDKVNLTNLTLVITACCRNVEKYLIPFQNKIRAIGNLFGNYKIYLGESDSQDGTLKVLRQWAKNDSNHVSVFSTKKSRWKLYLRTRRIAHCRNHLLKIARADISQFDYYLVVDVDKASSPKFTIDSFLSNFIYPLSSWAIMTASQTDFYYDLWALRTWPTMPFDFIEYSRQASFFSIAWQSNIDKFFSVHNKGISRHHPLIEVESAFGGAAIYNAKYLSQECIYNGWMNHGLWFFREQCEHVTFNQCVRRNAKDSKVFINPMFETTEIREITHKHVPHLNRKFFKNKTRH</sequence>
<evidence type="ECO:0000313" key="5">
    <source>
        <dbReference type="EMBL" id="CAF3973177.1"/>
    </source>
</evidence>
<feature type="transmembrane region" description="Helical" evidence="1">
    <location>
        <begin position="12"/>
        <end position="32"/>
    </location>
</feature>
<keyword evidence="1" id="KW-0812">Transmembrane</keyword>
<dbReference type="Proteomes" id="UP000663860">
    <property type="component" value="Unassembled WGS sequence"/>
</dbReference>
<dbReference type="EMBL" id="CAJOBB010002617">
    <property type="protein sequence ID" value="CAF3984254.1"/>
    <property type="molecule type" value="Genomic_DNA"/>
</dbReference>
<gene>
    <name evidence="3" type="ORF">IZO911_LOCUS44584</name>
    <name evidence="2" type="ORF">JYZ213_LOCUS40986</name>
    <name evidence="6" type="ORF">KXQ929_LOCUS27525</name>
    <name evidence="7" type="ORF">OKA104_LOCUS39687</name>
    <name evidence="5" type="ORF">OXD698_LOCUS27947</name>
    <name evidence="4" type="ORF">VCS650_LOCUS42947</name>
</gene>
<dbReference type="Proteomes" id="UP000663868">
    <property type="component" value="Unassembled WGS sequence"/>
</dbReference>
<dbReference type="Gene3D" id="3.90.550.10">
    <property type="entry name" value="Spore Coat Polysaccharide Biosynthesis Protein SpsA, Chain A"/>
    <property type="match status" value="1"/>
</dbReference>
<dbReference type="EMBL" id="CAJNOG010001587">
    <property type="protein sequence ID" value="CAF1456232.1"/>
    <property type="molecule type" value="Genomic_DNA"/>
</dbReference>
<dbReference type="SUPFAM" id="SSF53448">
    <property type="entry name" value="Nucleotide-diphospho-sugar transferases"/>
    <property type="match status" value="1"/>
</dbReference>
<evidence type="ECO:0000313" key="8">
    <source>
        <dbReference type="Proteomes" id="UP000663860"/>
    </source>
</evidence>
<keyword evidence="1" id="KW-0472">Membrane</keyword>
<dbReference type="EMBL" id="CAJOAZ010002950">
    <property type="protein sequence ID" value="CAF3973177.1"/>
    <property type="molecule type" value="Genomic_DNA"/>
</dbReference>
<comment type="caution">
    <text evidence="3">The sequence shown here is derived from an EMBL/GenBank/DDBJ whole genome shotgun (WGS) entry which is preliminary data.</text>
</comment>
<evidence type="ECO:0000313" key="2">
    <source>
        <dbReference type="EMBL" id="CAF1456232.1"/>
    </source>
</evidence>
<dbReference type="Proteomes" id="UP000663844">
    <property type="component" value="Unassembled WGS sequence"/>
</dbReference>
<dbReference type="Proteomes" id="UP000663891">
    <property type="component" value="Unassembled WGS sequence"/>
</dbReference>
<dbReference type="Proteomes" id="UP000663845">
    <property type="component" value="Unassembled WGS sequence"/>
</dbReference>
<accession>A0A815SPY0</accession>
<dbReference type="InterPro" id="IPR029044">
    <property type="entry name" value="Nucleotide-diphossugar_trans"/>
</dbReference>
<protein>
    <submittedName>
        <fullName evidence="3">Uncharacterized protein</fullName>
    </submittedName>
</protein>
<evidence type="ECO:0000256" key="1">
    <source>
        <dbReference type="SAM" id="Phobius"/>
    </source>
</evidence>
<organism evidence="3 8">
    <name type="scientific">Adineta steineri</name>
    <dbReference type="NCBI Taxonomy" id="433720"/>
    <lineage>
        <taxon>Eukaryota</taxon>
        <taxon>Metazoa</taxon>
        <taxon>Spiralia</taxon>
        <taxon>Gnathifera</taxon>
        <taxon>Rotifera</taxon>
        <taxon>Eurotatoria</taxon>
        <taxon>Bdelloidea</taxon>
        <taxon>Adinetida</taxon>
        <taxon>Adinetidae</taxon>
        <taxon>Adineta</taxon>
    </lineage>
</organism>
<proteinExistence type="predicted"/>
<evidence type="ECO:0000313" key="4">
    <source>
        <dbReference type="EMBL" id="CAF1514369.1"/>
    </source>
</evidence>
<name>A0A815SPY0_9BILA</name>
<dbReference type="OrthoDB" id="9989382at2759"/>